<dbReference type="PIRSF" id="PIRSF006431">
    <property type="entry name" value="Pept_S33"/>
    <property type="match status" value="1"/>
</dbReference>
<keyword evidence="7 8" id="KW-0378">Hydrolase</keyword>
<dbReference type="InterPro" id="IPR002410">
    <property type="entry name" value="Peptidase_S33"/>
</dbReference>
<evidence type="ECO:0000313" key="12">
    <source>
        <dbReference type="Proteomes" id="UP000460558"/>
    </source>
</evidence>
<evidence type="ECO:0000256" key="2">
    <source>
        <dbReference type="ARBA" id="ARBA00004496"/>
    </source>
</evidence>
<keyword evidence="5 8" id="KW-0963">Cytoplasm</keyword>
<evidence type="ECO:0000256" key="7">
    <source>
        <dbReference type="ARBA" id="ARBA00022801"/>
    </source>
</evidence>
<dbReference type="EMBL" id="VDEQ01000074">
    <property type="protein sequence ID" value="MQS35450.1"/>
    <property type="molecule type" value="Genomic_DNA"/>
</dbReference>
<sequence>MTETRSDLYPPIEPYARGMLDVGDGNHVYWEVCGNPEGKPAVVVHGGPGSGCGTSGRRLFDPERYRIVLFDQRGAGRSTPHASDPATEMRHNTTPHLIADMERLREHLGIGRWLLHGGSWGSTLILAYAERHPERVSEIVIAAVTTTRRSEIDWLYRGVGRFFPEAWDRFLAGVPGTPRDGDVVGAYARLMEHPDAAVREKAAVDWCAWEDTVVSGEAGGASLPYGGRPDAARLAFVRICAHYFAHGAWLEEGALVRDAGRLAGIPGVLVHGRLDMSGPLGTAWELTRAWPDAELFVVESGGHLSTEESLGHVLGALDRFAGRPATGMTG</sequence>
<dbReference type="InterPro" id="IPR000073">
    <property type="entry name" value="AB_hydrolase_1"/>
</dbReference>
<dbReference type="InterPro" id="IPR005944">
    <property type="entry name" value="Pro_iminopeptidase"/>
</dbReference>
<comment type="similarity">
    <text evidence="3 8 9">Belongs to the peptidase S33 family.</text>
</comment>
<evidence type="ECO:0000256" key="1">
    <source>
        <dbReference type="ARBA" id="ARBA00001585"/>
    </source>
</evidence>
<dbReference type="SUPFAM" id="SSF53474">
    <property type="entry name" value="alpha/beta-Hydrolases"/>
    <property type="match status" value="1"/>
</dbReference>
<keyword evidence="6 8" id="KW-0645">Protease</keyword>
<reference evidence="11 12" key="1">
    <citation type="submission" date="2019-06" db="EMBL/GenBank/DDBJ databases">
        <title>Comparative genomics and metabolomics analyses of clavulanic acid producing Streptomyces species provides insight into specialized metabolism and evolution of beta-lactam biosynthetic gene clusters.</title>
        <authorList>
            <person name="Moore M.A."/>
            <person name="Cruz-Morales P."/>
            <person name="Barona Gomez F."/>
            <person name="Kapil T."/>
        </authorList>
    </citation>
    <scope>NUCLEOTIDE SEQUENCE [LARGE SCALE GENOMIC DNA]</scope>
    <source>
        <strain evidence="11 12">T-272</strain>
    </source>
</reference>
<dbReference type="PRINTS" id="PR00111">
    <property type="entry name" value="ABHYDROLASE"/>
</dbReference>
<organism evidence="11 12">
    <name type="scientific">Streptomyces katsurahamanus</name>
    <dbReference type="NCBI Taxonomy" id="2577098"/>
    <lineage>
        <taxon>Bacteria</taxon>
        <taxon>Bacillati</taxon>
        <taxon>Actinomycetota</taxon>
        <taxon>Actinomycetes</taxon>
        <taxon>Kitasatosporales</taxon>
        <taxon>Streptomycetaceae</taxon>
        <taxon>Streptomyces</taxon>
    </lineage>
</organism>
<protein>
    <recommendedName>
        <fullName evidence="8 9">Proline iminopeptidase</fullName>
        <shortName evidence="8">PIP</shortName>
        <ecNumber evidence="8 9">3.4.11.5</ecNumber>
    </recommendedName>
    <alternativeName>
        <fullName evidence="8">Prolyl aminopeptidase</fullName>
    </alternativeName>
</protein>
<evidence type="ECO:0000256" key="6">
    <source>
        <dbReference type="ARBA" id="ARBA00022670"/>
    </source>
</evidence>
<dbReference type="InterPro" id="IPR029058">
    <property type="entry name" value="AB_hydrolase_fold"/>
</dbReference>
<comment type="caution">
    <text evidence="11">The sequence shown here is derived from an EMBL/GenBank/DDBJ whole genome shotgun (WGS) entry which is preliminary data.</text>
</comment>
<accession>A0ABW9NQ72</accession>
<proteinExistence type="inferred from homology"/>
<dbReference type="RefSeq" id="WP_153481867.1">
    <property type="nucleotide sequence ID" value="NZ_VDEQ01000074.1"/>
</dbReference>
<name>A0ABW9NQ72_9ACTN</name>
<feature type="domain" description="AB hydrolase-1" evidence="10">
    <location>
        <begin position="42"/>
        <end position="308"/>
    </location>
</feature>
<dbReference type="PANTHER" id="PTHR43722">
    <property type="entry name" value="PROLINE IMINOPEPTIDASE"/>
    <property type="match status" value="1"/>
</dbReference>
<comment type="catalytic activity">
    <reaction evidence="1 8 9">
        <text>Release of N-terminal proline from a peptide.</text>
        <dbReference type="EC" id="3.4.11.5"/>
    </reaction>
</comment>
<evidence type="ECO:0000256" key="3">
    <source>
        <dbReference type="ARBA" id="ARBA00010088"/>
    </source>
</evidence>
<dbReference type="Pfam" id="PF00561">
    <property type="entry name" value="Abhydrolase_1"/>
    <property type="match status" value="1"/>
</dbReference>
<dbReference type="PRINTS" id="PR00793">
    <property type="entry name" value="PROAMNOPTASE"/>
</dbReference>
<evidence type="ECO:0000313" key="11">
    <source>
        <dbReference type="EMBL" id="MQS35450.1"/>
    </source>
</evidence>
<evidence type="ECO:0000256" key="8">
    <source>
        <dbReference type="PIRNR" id="PIRNR006431"/>
    </source>
</evidence>
<dbReference type="PANTHER" id="PTHR43722:SF1">
    <property type="entry name" value="PROLINE IMINOPEPTIDASE"/>
    <property type="match status" value="1"/>
</dbReference>
<evidence type="ECO:0000256" key="9">
    <source>
        <dbReference type="RuleBase" id="RU003421"/>
    </source>
</evidence>
<dbReference type="GO" id="GO:0004177">
    <property type="term" value="F:aminopeptidase activity"/>
    <property type="evidence" value="ECO:0007669"/>
    <property type="project" value="UniProtKB-KW"/>
</dbReference>
<dbReference type="EC" id="3.4.11.5" evidence="8 9"/>
<keyword evidence="12" id="KW-1185">Reference proteome</keyword>
<dbReference type="Gene3D" id="3.40.50.1820">
    <property type="entry name" value="alpha/beta hydrolase"/>
    <property type="match status" value="1"/>
</dbReference>
<dbReference type="Proteomes" id="UP000460558">
    <property type="component" value="Unassembled WGS sequence"/>
</dbReference>
<gene>
    <name evidence="11" type="primary">pip</name>
    <name evidence="11" type="ORF">FFZ77_07485</name>
</gene>
<comment type="subcellular location">
    <subcellularLocation>
        <location evidence="2 8">Cytoplasm</location>
    </subcellularLocation>
</comment>
<evidence type="ECO:0000256" key="4">
    <source>
        <dbReference type="ARBA" id="ARBA00022438"/>
    </source>
</evidence>
<evidence type="ECO:0000256" key="5">
    <source>
        <dbReference type="ARBA" id="ARBA00022490"/>
    </source>
</evidence>
<keyword evidence="4 8" id="KW-0031">Aminopeptidase</keyword>
<evidence type="ECO:0000259" key="10">
    <source>
        <dbReference type="Pfam" id="PF00561"/>
    </source>
</evidence>
<dbReference type="NCBIfam" id="TIGR01249">
    <property type="entry name" value="pro_imino_pep_1"/>
    <property type="match status" value="1"/>
</dbReference>